<protein>
    <submittedName>
        <fullName evidence="5">Uncharacterized protein</fullName>
    </submittedName>
</protein>
<evidence type="ECO:0000256" key="4">
    <source>
        <dbReference type="SAM" id="MobiDB-lite"/>
    </source>
</evidence>
<dbReference type="Pfam" id="PF00411">
    <property type="entry name" value="Ribosomal_S11"/>
    <property type="match status" value="1"/>
</dbReference>
<name>A0ABR3XLJ4_9PEZI</name>
<sequence length="244" mass="27066">MSRLLTGRLTVAGIRQTISRPPCSIRATTPQWTAAFSSSASRRADEDRDANNRPNPLESISSTSPGPQQTSRPVERTAMDELASASSRLVLGTLAKARNAPLPDDGDLAGHFRLEQEDDSQEPYHLHVYSHKHNTHITVTKPNRDAIVSMSCGNIGFRKSNRKQYDAAYQLGAHVLDRLYRDGWHKKIKKLEVVLRGFGAGREAVTKLLLGTEGKMLRSAIVRVTDSTRLKFGGTRSRKPRRLG</sequence>
<organism evidence="5 6">
    <name type="scientific">Phialemonium thermophilum</name>
    <dbReference type="NCBI Taxonomy" id="223376"/>
    <lineage>
        <taxon>Eukaryota</taxon>
        <taxon>Fungi</taxon>
        <taxon>Dikarya</taxon>
        <taxon>Ascomycota</taxon>
        <taxon>Pezizomycotina</taxon>
        <taxon>Sordariomycetes</taxon>
        <taxon>Sordariomycetidae</taxon>
        <taxon>Cephalothecales</taxon>
        <taxon>Cephalothecaceae</taxon>
        <taxon>Phialemonium</taxon>
    </lineage>
</organism>
<evidence type="ECO:0000256" key="2">
    <source>
        <dbReference type="ARBA" id="ARBA00022980"/>
    </source>
</evidence>
<dbReference type="SUPFAM" id="SSF53137">
    <property type="entry name" value="Translational machinery components"/>
    <property type="match status" value="1"/>
</dbReference>
<evidence type="ECO:0000313" key="6">
    <source>
        <dbReference type="Proteomes" id="UP001586593"/>
    </source>
</evidence>
<proteinExistence type="inferred from homology"/>
<keyword evidence="3" id="KW-0687">Ribonucleoprotein</keyword>
<dbReference type="EMBL" id="JAZHXJ010000076">
    <property type="protein sequence ID" value="KAL1876427.1"/>
    <property type="molecule type" value="Genomic_DNA"/>
</dbReference>
<evidence type="ECO:0000256" key="3">
    <source>
        <dbReference type="ARBA" id="ARBA00023274"/>
    </source>
</evidence>
<reference evidence="5 6" key="1">
    <citation type="journal article" date="2024" name="Commun. Biol.">
        <title>Comparative genomic analysis of thermophilic fungi reveals convergent evolutionary adaptations and gene losses.</title>
        <authorList>
            <person name="Steindorff A.S."/>
            <person name="Aguilar-Pontes M.V."/>
            <person name="Robinson A.J."/>
            <person name="Andreopoulos B."/>
            <person name="LaButti K."/>
            <person name="Kuo A."/>
            <person name="Mondo S."/>
            <person name="Riley R."/>
            <person name="Otillar R."/>
            <person name="Haridas S."/>
            <person name="Lipzen A."/>
            <person name="Grimwood J."/>
            <person name="Schmutz J."/>
            <person name="Clum A."/>
            <person name="Reid I.D."/>
            <person name="Moisan M.C."/>
            <person name="Butler G."/>
            <person name="Nguyen T.T.M."/>
            <person name="Dewar K."/>
            <person name="Conant G."/>
            <person name="Drula E."/>
            <person name="Henrissat B."/>
            <person name="Hansel C."/>
            <person name="Singer S."/>
            <person name="Hutchinson M.I."/>
            <person name="de Vries R.P."/>
            <person name="Natvig D.O."/>
            <person name="Powell A.J."/>
            <person name="Tsang A."/>
            <person name="Grigoriev I.V."/>
        </authorList>
    </citation>
    <scope>NUCLEOTIDE SEQUENCE [LARGE SCALE GENOMIC DNA]</scope>
    <source>
        <strain evidence="5 6">ATCC 24622</strain>
    </source>
</reference>
<feature type="compositionally biased region" description="Basic and acidic residues" evidence="4">
    <location>
        <begin position="42"/>
        <end position="51"/>
    </location>
</feature>
<keyword evidence="2" id="KW-0689">Ribosomal protein</keyword>
<dbReference type="InterPro" id="IPR001971">
    <property type="entry name" value="Ribosomal_uS11"/>
</dbReference>
<dbReference type="InterPro" id="IPR036967">
    <property type="entry name" value="Ribosomal_uS11_sf"/>
</dbReference>
<dbReference type="Proteomes" id="UP001586593">
    <property type="component" value="Unassembled WGS sequence"/>
</dbReference>
<dbReference type="PANTHER" id="PTHR11759">
    <property type="entry name" value="40S RIBOSOMAL PROTEIN S14/30S RIBOSOMAL PROTEIN S11"/>
    <property type="match status" value="1"/>
</dbReference>
<comment type="caution">
    <text evidence="5">The sequence shown here is derived from an EMBL/GenBank/DDBJ whole genome shotgun (WGS) entry which is preliminary data.</text>
</comment>
<gene>
    <name evidence="5" type="ORF">VTK73DRAFT_9293</name>
</gene>
<feature type="compositionally biased region" description="Polar residues" evidence="4">
    <location>
        <begin position="52"/>
        <end position="72"/>
    </location>
</feature>
<evidence type="ECO:0000256" key="1">
    <source>
        <dbReference type="ARBA" id="ARBA00006194"/>
    </source>
</evidence>
<dbReference type="Gene3D" id="3.30.420.80">
    <property type="entry name" value="Ribosomal protein S11"/>
    <property type="match status" value="1"/>
</dbReference>
<evidence type="ECO:0000313" key="5">
    <source>
        <dbReference type="EMBL" id="KAL1876427.1"/>
    </source>
</evidence>
<dbReference type="HAMAP" id="MF_01310">
    <property type="entry name" value="Ribosomal_uS11"/>
    <property type="match status" value="1"/>
</dbReference>
<keyword evidence="6" id="KW-1185">Reference proteome</keyword>
<feature type="region of interest" description="Disordered" evidence="4">
    <location>
        <begin position="22"/>
        <end position="75"/>
    </location>
</feature>
<comment type="similarity">
    <text evidence="1">Belongs to the universal ribosomal protein uS11 family.</text>
</comment>
<accession>A0ABR3XLJ4</accession>